<dbReference type="NCBIfam" id="TIGR01907">
    <property type="entry name" value="casE_Cse3"/>
    <property type="match status" value="1"/>
</dbReference>
<dbReference type="SUPFAM" id="SSF117987">
    <property type="entry name" value="CRISPR-associated protein"/>
    <property type="match status" value="2"/>
</dbReference>
<dbReference type="SMART" id="SM01101">
    <property type="entry name" value="CRISPR_assoc"/>
    <property type="match status" value="1"/>
</dbReference>
<accession>A0A1U7NEC1</accession>
<dbReference type="EMBL" id="MPJW01000189">
    <property type="protein sequence ID" value="OLU37835.1"/>
    <property type="molecule type" value="Genomic_DNA"/>
</dbReference>
<dbReference type="Pfam" id="PF08798">
    <property type="entry name" value="CRISPR_assoc"/>
    <property type="match status" value="1"/>
</dbReference>
<dbReference type="Gene3D" id="3.30.70.1210">
    <property type="entry name" value="Crispr-associated protein, domain 2"/>
    <property type="match status" value="1"/>
</dbReference>
<comment type="caution">
    <text evidence="1">The sequence shown here is derived from an EMBL/GenBank/DDBJ whole genome shotgun (WGS) entry which is preliminary data.</text>
</comment>
<proteinExistence type="predicted"/>
<dbReference type="AlphaFoldDB" id="A0A1U7NEC1"/>
<evidence type="ECO:0000313" key="1">
    <source>
        <dbReference type="EMBL" id="OLU37835.1"/>
    </source>
</evidence>
<dbReference type="Proteomes" id="UP000186341">
    <property type="component" value="Unassembled WGS sequence"/>
</dbReference>
<sequence>MQALNNPNIFHGAIEQARKGPRTRLLWRLDSINNQKYLLILSSEPLETANLEKQFGYPNDKAESKSYDAFLNSIQNGSLWNFRLVANPCYSIPRDGERGKLMAHVTIPQQTEWLRKKEVPCGFELDHNYRVTNSGWISFKKKDGGPNVTIRTAAYEGVLKVTDKELFKKTLIDGIGRGKAYGLGLLTVVPFRK</sequence>
<organism evidence="1 2">
    <name type="scientific">Ileibacterium valens</name>
    <dbReference type="NCBI Taxonomy" id="1862668"/>
    <lineage>
        <taxon>Bacteria</taxon>
        <taxon>Bacillati</taxon>
        <taxon>Bacillota</taxon>
        <taxon>Erysipelotrichia</taxon>
        <taxon>Erysipelotrichales</taxon>
        <taxon>Erysipelotrichaceae</taxon>
        <taxon>Ileibacterium</taxon>
    </lineage>
</organism>
<dbReference type="Gene3D" id="3.30.70.1200">
    <property type="entry name" value="Crispr-associated protein, domain 1"/>
    <property type="match status" value="1"/>
</dbReference>
<dbReference type="CDD" id="cd09727">
    <property type="entry name" value="Cas6_I-E"/>
    <property type="match status" value="1"/>
</dbReference>
<name>A0A1U7NEC1_9FIRM</name>
<evidence type="ECO:0000313" key="2">
    <source>
        <dbReference type="Proteomes" id="UP000186341"/>
    </source>
</evidence>
<protein>
    <submittedName>
        <fullName evidence="1">Type I-E CRISPR-associated protein Cas6/Cse3/CasE</fullName>
    </submittedName>
</protein>
<reference evidence="1 2" key="1">
    <citation type="submission" date="2016-11" db="EMBL/GenBank/DDBJ databases">
        <title>Description of two novel members of the family Erysipelotrichaceae: Ileibacterium lipovorans gen. nov., sp. nov. and Dubosiella newyorkensis, gen. nov., sp. nov.</title>
        <authorList>
            <person name="Cox L.M."/>
            <person name="Sohn J."/>
            <person name="Tyrrell K.L."/>
            <person name="Citron D.M."/>
            <person name="Lawson P.A."/>
            <person name="Patel N.B."/>
            <person name="Iizumi T."/>
            <person name="Perez-Perez G.I."/>
            <person name="Goldstein E.J."/>
            <person name="Blaser M.J."/>
        </authorList>
    </citation>
    <scope>NUCLEOTIDE SEQUENCE [LARGE SCALE GENOMIC DNA]</scope>
    <source>
        <strain evidence="1 2">NYU-BL-A3</strain>
    </source>
</reference>
<dbReference type="InterPro" id="IPR010179">
    <property type="entry name" value="CRISPR-assoc_prot_Cse3"/>
</dbReference>
<keyword evidence="2" id="KW-1185">Reference proteome</keyword>
<gene>
    <name evidence="1" type="ORF">BO222_09600</name>
</gene>